<dbReference type="SUPFAM" id="SSF103256">
    <property type="entry name" value="Hypothetical protein TM0160"/>
    <property type="match status" value="1"/>
</dbReference>
<dbReference type="AlphaFoldDB" id="A0A1F7RUB4"/>
<dbReference type="InterPro" id="IPR003729">
    <property type="entry name" value="Bi_nuclease_dom"/>
</dbReference>
<reference evidence="2 3" key="1">
    <citation type="journal article" date="2016" name="Nat. Commun.">
        <title>Thousands of microbial genomes shed light on interconnected biogeochemical processes in an aquifer system.</title>
        <authorList>
            <person name="Anantharaman K."/>
            <person name="Brown C.T."/>
            <person name="Hug L.A."/>
            <person name="Sharon I."/>
            <person name="Castelle C.J."/>
            <person name="Probst A.J."/>
            <person name="Thomas B.C."/>
            <person name="Singh A."/>
            <person name="Wilkins M.J."/>
            <person name="Karaoz U."/>
            <person name="Brodie E.L."/>
            <person name="Williams K.H."/>
            <person name="Hubbard S.S."/>
            <person name="Banfield J.F."/>
        </authorList>
    </citation>
    <scope>NUCLEOTIDE SEQUENCE [LARGE SCALE GENOMIC DNA]</scope>
</reference>
<dbReference type="Proteomes" id="UP000178797">
    <property type="component" value="Unassembled WGS sequence"/>
</dbReference>
<dbReference type="Gene3D" id="3.10.690.10">
    <property type="entry name" value="Bifunctional nuclease domain"/>
    <property type="match status" value="1"/>
</dbReference>
<dbReference type="PANTHER" id="PTHR15160">
    <property type="entry name" value="VON HIPPEL-LINDAU PROTEIN"/>
    <property type="match status" value="1"/>
</dbReference>
<dbReference type="InterPro" id="IPR036104">
    <property type="entry name" value="BFN_sf"/>
</dbReference>
<evidence type="ECO:0000313" key="3">
    <source>
        <dbReference type="Proteomes" id="UP000178797"/>
    </source>
</evidence>
<protein>
    <recommendedName>
        <fullName evidence="1">BFN domain-containing protein</fullName>
    </recommendedName>
</protein>
<evidence type="ECO:0000259" key="1">
    <source>
        <dbReference type="PROSITE" id="PS51658"/>
    </source>
</evidence>
<organism evidence="2 3">
    <name type="scientific">Candidatus Schekmanbacteria bacterium RBG_16_38_10</name>
    <dbReference type="NCBI Taxonomy" id="1817879"/>
    <lineage>
        <taxon>Bacteria</taxon>
        <taxon>Candidatus Schekmaniibacteriota</taxon>
    </lineage>
</organism>
<gene>
    <name evidence="2" type="ORF">A2W05_06865</name>
</gene>
<accession>A0A1F7RUB4</accession>
<feature type="domain" description="BFN" evidence="1">
    <location>
        <begin position="1"/>
        <end position="132"/>
    </location>
</feature>
<proteinExistence type="predicted"/>
<sequence length="161" mass="18166">MLEMKVNGLMLDPVSKTPIVILKDLEKKTTLPIWVGYFEATAIALELEKTVTPRPMTHDLLKNMILNFGGTVHKIVINDLKDNTFYAMISIQVPSGSLEIDSRPSDAIALALRVGAPIFVEEEVLQKAKSFDMYKDPVDTNDKLREILENLKPEDFGKYKM</sequence>
<dbReference type="EMBL" id="MGDE01000156">
    <property type="protein sequence ID" value="OGL45011.1"/>
    <property type="molecule type" value="Genomic_DNA"/>
</dbReference>
<name>A0A1F7RUB4_9BACT</name>
<dbReference type="Pfam" id="PF02577">
    <property type="entry name" value="BFN_dom"/>
    <property type="match status" value="1"/>
</dbReference>
<comment type="caution">
    <text evidence="2">The sequence shown here is derived from an EMBL/GenBank/DDBJ whole genome shotgun (WGS) entry which is preliminary data.</text>
</comment>
<dbReference type="PANTHER" id="PTHR15160:SF1">
    <property type="entry name" value="VON HIPPEL-LINDAU DISEASE TUMOR SUPPRESSOR"/>
    <property type="match status" value="1"/>
</dbReference>
<evidence type="ECO:0000313" key="2">
    <source>
        <dbReference type="EMBL" id="OGL45011.1"/>
    </source>
</evidence>
<dbReference type="PROSITE" id="PS51658">
    <property type="entry name" value="BFN"/>
    <property type="match status" value="1"/>
</dbReference>
<dbReference type="GO" id="GO:0004518">
    <property type="term" value="F:nuclease activity"/>
    <property type="evidence" value="ECO:0007669"/>
    <property type="project" value="InterPro"/>
</dbReference>